<feature type="region of interest" description="Disordered" evidence="1">
    <location>
        <begin position="1"/>
        <end position="77"/>
    </location>
</feature>
<dbReference type="EMBL" id="JBBNAG010000002">
    <property type="protein sequence ID" value="KAK9157284.1"/>
    <property type="molecule type" value="Genomic_DNA"/>
</dbReference>
<dbReference type="AlphaFoldDB" id="A0AAP0PWQ6"/>
<feature type="compositionally biased region" description="Basic residues" evidence="1">
    <location>
        <begin position="31"/>
        <end position="43"/>
    </location>
</feature>
<comment type="caution">
    <text evidence="2">The sequence shown here is derived from an EMBL/GenBank/DDBJ whole genome shotgun (WGS) entry which is preliminary data.</text>
</comment>
<gene>
    <name evidence="2" type="ORF">Scep_003858</name>
</gene>
<sequence>MARGGRRREDREKREVSVRKKMMMREVVTWVKRREKRSGKRGRERTELHGEEGDGSPKPGRTGPGSEPKEDRKGKES</sequence>
<accession>A0AAP0PWQ6</accession>
<feature type="compositionally biased region" description="Basic and acidic residues" evidence="1">
    <location>
        <begin position="7"/>
        <end position="18"/>
    </location>
</feature>
<evidence type="ECO:0000313" key="3">
    <source>
        <dbReference type="Proteomes" id="UP001419268"/>
    </source>
</evidence>
<evidence type="ECO:0000313" key="2">
    <source>
        <dbReference type="EMBL" id="KAK9157284.1"/>
    </source>
</evidence>
<organism evidence="2 3">
    <name type="scientific">Stephania cephalantha</name>
    <dbReference type="NCBI Taxonomy" id="152367"/>
    <lineage>
        <taxon>Eukaryota</taxon>
        <taxon>Viridiplantae</taxon>
        <taxon>Streptophyta</taxon>
        <taxon>Embryophyta</taxon>
        <taxon>Tracheophyta</taxon>
        <taxon>Spermatophyta</taxon>
        <taxon>Magnoliopsida</taxon>
        <taxon>Ranunculales</taxon>
        <taxon>Menispermaceae</taxon>
        <taxon>Menispermoideae</taxon>
        <taxon>Cissampelideae</taxon>
        <taxon>Stephania</taxon>
    </lineage>
</organism>
<proteinExistence type="predicted"/>
<evidence type="ECO:0000256" key="1">
    <source>
        <dbReference type="SAM" id="MobiDB-lite"/>
    </source>
</evidence>
<keyword evidence="3" id="KW-1185">Reference proteome</keyword>
<name>A0AAP0PWQ6_9MAGN</name>
<reference evidence="2 3" key="1">
    <citation type="submission" date="2024-01" db="EMBL/GenBank/DDBJ databases">
        <title>Genome assemblies of Stephania.</title>
        <authorList>
            <person name="Yang L."/>
        </authorList>
    </citation>
    <scope>NUCLEOTIDE SEQUENCE [LARGE SCALE GENOMIC DNA]</scope>
    <source>
        <strain evidence="2">JXDWG</strain>
        <tissue evidence="2">Leaf</tissue>
    </source>
</reference>
<protein>
    <submittedName>
        <fullName evidence="2">Uncharacterized protein</fullName>
    </submittedName>
</protein>
<dbReference type="Proteomes" id="UP001419268">
    <property type="component" value="Unassembled WGS sequence"/>
</dbReference>
<feature type="compositionally biased region" description="Basic and acidic residues" evidence="1">
    <location>
        <begin position="67"/>
        <end position="77"/>
    </location>
</feature>